<dbReference type="EMBL" id="BPUB01000001">
    <property type="protein sequence ID" value="GJG57383.1"/>
    <property type="molecule type" value="Genomic_DNA"/>
</dbReference>
<comment type="caution">
    <text evidence="1">The sequence shown here is derived from an EMBL/GenBank/DDBJ whole genome shotgun (WGS) entry which is preliminary data.</text>
</comment>
<keyword evidence="2" id="KW-1185">Reference proteome</keyword>
<name>A0A9R1C7D5_9BACT</name>
<dbReference type="GeneID" id="72468289"/>
<evidence type="ECO:0008006" key="3">
    <source>
        <dbReference type="Google" id="ProtNLM"/>
    </source>
</evidence>
<dbReference type="AlphaFoldDB" id="A0A9R1C7D5"/>
<proteinExistence type="predicted"/>
<sequence>MEEELLYHYTSLEALYAIISNIKPTSENEAYFTLRATHASFLNDLNDGRLLLEALKVIGINENKLWLSLDRTGYPFVLSLSELCDDLNMWRCYADQGRGVAIGLDKPILDEEYHTYSKGKLDICKYVSKGELVDILKEDGSEKIITDNNVLSLDRLIVDKLLVYKDKSFTAEREWRIHVMDTEDKFRVNPNSDLIIPFKELKIPLAALKSITLGPKCEYERNHFSLSRILSKYSQRIRIQKSLVSLT</sequence>
<dbReference type="RefSeq" id="WP_223929612.1">
    <property type="nucleotide sequence ID" value="NZ_BPTU01000003.1"/>
</dbReference>
<evidence type="ECO:0000313" key="2">
    <source>
        <dbReference type="Proteomes" id="UP000825483"/>
    </source>
</evidence>
<dbReference type="Pfam" id="PF11185">
    <property type="entry name" value="DUF2971"/>
    <property type="match status" value="1"/>
</dbReference>
<accession>A0A9R1C7D5</accession>
<evidence type="ECO:0000313" key="1">
    <source>
        <dbReference type="EMBL" id="GJG57383.1"/>
    </source>
</evidence>
<gene>
    <name evidence="1" type="ORF">PRLR5076_02340</name>
</gene>
<reference evidence="1" key="1">
    <citation type="journal article" date="2022" name="Int. J. Syst. Evol. Microbiol.">
        <title>Prevotella lacticifex sp. nov., isolated from the rumen of cows.</title>
        <authorList>
            <person name="Shinkai T."/>
            <person name="Ikeyama N."/>
            <person name="Kumagai M."/>
            <person name="Ohmori H."/>
            <person name="Sakamoto M."/>
            <person name="Ohkuma M."/>
            <person name="Mitsumori M."/>
        </authorList>
    </citation>
    <scope>NUCLEOTIDE SEQUENCE</scope>
    <source>
        <strain evidence="1">R5076</strain>
    </source>
</reference>
<dbReference type="Proteomes" id="UP000825483">
    <property type="component" value="Unassembled WGS sequence"/>
</dbReference>
<dbReference type="InterPro" id="IPR021352">
    <property type="entry name" value="DUF2971"/>
</dbReference>
<organism evidence="1 2">
    <name type="scientific">Prevotella lacticifex</name>
    <dbReference type="NCBI Taxonomy" id="2854755"/>
    <lineage>
        <taxon>Bacteria</taxon>
        <taxon>Pseudomonadati</taxon>
        <taxon>Bacteroidota</taxon>
        <taxon>Bacteroidia</taxon>
        <taxon>Bacteroidales</taxon>
        <taxon>Prevotellaceae</taxon>
        <taxon>Prevotella</taxon>
    </lineage>
</organism>
<protein>
    <recommendedName>
        <fullName evidence="3">DUF2971 domain-containing protein</fullName>
    </recommendedName>
</protein>